<organism evidence="1 2">
    <name type="scientific">Liparis tanakae</name>
    <name type="common">Tanaka's snailfish</name>
    <dbReference type="NCBI Taxonomy" id="230148"/>
    <lineage>
        <taxon>Eukaryota</taxon>
        <taxon>Metazoa</taxon>
        <taxon>Chordata</taxon>
        <taxon>Craniata</taxon>
        <taxon>Vertebrata</taxon>
        <taxon>Euteleostomi</taxon>
        <taxon>Actinopterygii</taxon>
        <taxon>Neopterygii</taxon>
        <taxon>Teleostei</taxon>
        <taxon>Neoteleostei</taxon>
        <taxon>Acanthomorphata</taxon>
        <taxon>Eupercaria</taxon>
        <taxon>Perciformes</taxon>
        <taxon>Cottioidei</taxon>
        <taxon>Cottales</taxon>
        <taxon>Liparidae</taxon>
        <taxon>Liparis</taxon>
    </lineage>
</organism>
<name>A0A4Z2FZ76_9TELE</name>
<accession>A0A4Z2FZ76</accession>
<reference evidence="1 2" key="1">
    <citation type="submission" date="2019-03" db="EMBL/GenBank/DDBJ databases">
        <title>First draft genome of Liparis tanakae, snailfish: a comprehensive survey of snailfish specific genes.</title>
        <authorList>
            <person name="Kim W."/>
            <person name="Song I."/>
            <person name="Jeong J.-H."/>
            <person name="Kim D."/>
            <person name="Kim S."/>
            <person name="Ryu S."/>
            <person name="Song J.Y."/>
            <person name="Lee S.K."/>
        </authorList>
    </citation>
    <scope>NUCLEOTIDE SEQUENCE [LARGE SCALE GENOMIC DNA]</scope>
    <source>
        <tissue evidence="1">Muscle</tissue>
    </source>
</reference>
<keyword evidence="2" id="KW-1185">Reference proteome</keyword>
<dbReference type="EMBL" id="SRLO01000785">
    <property type="protein sequence ID" value="TNN46517.1"/>
    <property type="molecule type" value="Genomic_DNA"/>
</dbReference>
<evidence type="ECO:0000313" key="2">
    <source>
        <dbReference type="Proteomes" id="UP000314294"/>
    </source>
</evidence>
<gene>
    <name evidence="1" type="ORF">EYF80_043281</name>
</gene>
<comment type="caution">
    <text evidence="1">The sequence shown here is derived from an EMBL/GenBank/DDBJ whole genome shotgun (WGS) entry which is preliminary data.</text>
</comment>
<proteinExistence type="predicted"/>
<dbReference type="Proteomes" id="UP000314294">
    <property type="component" value="Unassembled WGS sequence"/>
</dbReference>
<evidence type="ECO:0000313" key="1">
    <source>
        <dbReference type="EMBL" id="TNN46517.1"/>
    </source>
</evidence>
<sequence length="137" mass="13770">MRLRALEDSSSGSPAPEALLSQRLFSLHLKAGDETECLMLHRVICVGDAALPVAAVGAVGGVVVAGLAEDGAVEAADGVAAPEGPVSLGRRGRGGEDGVDVGDVLQLRLQGLVGHGCHLEAGRRGPDLQDGSVFLGA</sequence>
<protein>
    <submittedName>
        <fullName evidence="1">Uncharacterized protein</fullName>
    </submittedName>
</protein>
<dbReference type="AlphaFoldDB" id="A0A4Z2FZ76"/>